<evidence type="ECO:0000259" key="2">
    <source>
        <dbReference type="PROSITE" id="PS51083"/>
    </source>
</evidence>
<keyword evidence="4" id="KW-1185">Reference proteome</keyword>
<evidence type="ECO:0000313" key="3">
    <source>
        <dbReference type="EMBL" id="KAJ6260225.1"/>
    </source>
</evidence>
<dbReference type="GO" id="GO:0008270">
    <property type="term" value="F:zinc ion binding"/>
    <property type="evidence" value="ECO:0007669"/>
    <property type="project" value="UniProtKB-UniRule"/>
</dbReference>
<evidence type="ECO:0000313" key="4">
    <source>
        <dbReference type="Proteomes" id="UP001221413"/>
    </source>
</evidence>
<gene>
    <name evidence="3" type="ORF">Dda_4449</name>
</gene>
<comment type="caution">
    <text evidence="3">The sequence shown here is derived from an EMBL/GenBank/DDBJ whole genome shotgun (WGS) entry which is preliminary data.</text>
</comment>
<dbReference type="InterPro" id="IPR013087">
    <property type="entry name" value="Znf_C2H2_type"/>
</dbReference>
<organism evidence="3 4">
    <name type="scientific">Drechslerella dactyloides</name>
    <name type="common">Nematode-trapping fungus</name>
    <name type="synonym">Arthrobotrys dactyloides</name>
    <dbReference type="NCBI Taxonomy" id="74499"/>
    <lineage>
        <taxon>Eukaryota</taxon>
        <taxon>Fungi</taxon>
        <taxon>Dikarya</taxon>
        <taxon>Ascomycota</taxon>
        <taxon>Pezizomycotina</taxon>
        <taxon>Orbiliomycetes</taxon>
        <taxon>Orbiliales</taxon>
        <taxon>Orbiliaceae</taxon>
        <taxon>Drechslerella</taxon>
    </lineage>
</organism>
<keyword evidence="1" id="KW-0479">Metal-binding</keyword>
<evidence type="ECO:0000256" key="1">
    <source>
        <dbReference type="PROSITE-ProRule" id="PRU00453"/>
    </source>
</evidence>
<dbReference type="Gene3D" id="1.20.1440.260">
    <property type="match status" value="1"/>
</dbReference>
<dbReference type="PROSITE" id="PS51083">
    <property type="entry name" value="ZF_HIT"/>
    <property type="match status" value="1"/>
</dbReference>
<dbReference type="EMBL" id="JAQGDS010000005">
    <property type="protein sequence ID" value="KAJ6260225.1"/>
    <property type="molecule type" value="Genomic_DNA"/>
</dbReference>
<dbReference type="CDD" id="cd23024">
    <property type="entry name" value="zf-HIT_ZNHIT2-3"/>
    <property type="match status" value="1"/>
</dbReference>
<keyword evidence="1" id="KW-0862">Zinc</keyword>
<dbReference type="PROSITE" id="PS00028">
    <property type="entry name" value="ZINC_FINGER_C2H2_1"/>
    <property type="match status" value="1"/>
</dbReference>
<dbReference type="SUPFAM" id="SSF144232">
    <property type="entry name" value="HIT/MYND zinc finger-like"/>
    <property type="match status" value="1"/>
</dbReference>
<proteinExistence type="predicted"/>
<name>A0AAD6IWX8_DREDA</name>
<dbReference type="Proteomes" id="UP001221413">
    <property type="component" value="Unassembled WGS sequence"/>
</dbReference>
<accession>A0AAD6IWX8</accession>
<dbReference type="AlphaFoldDB" id="A0AAD6IWX8"/>
<dbReference type="InterPro" id="IPR007529">
    <property type="entry name" value="Znf_HIT"/>
</dbReference>
<dbReference type="Pfam" id="PF04438">
    <property type="entry name" value="zf-HIT"/>
    <property type="match status" value="1"/>
</dbReference>
<dbReference type="Gene3D" id="3.30.60.190">
    <property type="match status" value="1"/>
</dbReference>
<reference evidence="3" key="1">
    <citation type="submission" date="2023-01" db="EMBL/GenBank/DDBJ databases">
        <title>The chitinases involved in constricting ring structure development in the nematode-trapping fungus Drechslerella dactyloides.</title>
        <authorList>
            <person name="Wang R."/>
            <person name="Zhang L."/>
            <person name="Tang P."/>
            <person name="Li S."/>
            <person name="Liang L."/>
        </authorList>
    </citation>
    <scope>NUCLEOTIDE SEQUENCE</scope>
    <source>
        <strain evidence="3">YMF1.00031</strain>
    </source>
</reference>
<protein>
    <recommendedName>
        <fullName evidence="2">HIT-type domain-containing protein</fullName>
    </recommendedName>
</protein>
<feature type="domain" description="HIT-type" evidence="2">
    <location>
        <begin position="8"/>
        <end position="46"/>
    </location>
</feature>
<sequence length="207" mass="22769">MAPSLGPCKFCGTEAAKYKCPTCSAPYCGLACYKPHKNKHDEEKEAQPLTAADPGASMGQSSASDVTTNISMDTSLSSATSAPQPATEAKKTGFDDLLAQAPLIAAMQNNVALKSRLLEIYNCTQKMAFEAENARLIQQNAQFNRRGGRGRGNRRHFHRQPMEWTVERGMNRGLRKIQAMRKGGKDENVDIEEWSRMVLSILEGDES</sequence>
<keyword evidence="1" id="KW-0863">Zinc-finger</keyword>